<name>A0A165QTP5_9APHY</name>
<proteinExistence type="predicted"/>
<reference evidence="1 2" key="1">
    <citation type="journal article" date="2016" name="Mol. Biol. Evol.">
        <title>Comparative Genomics of Early-Diverging Mushroom-Forming Fungi Provides Insights into the Origins of Lignocellulose Decay Capabilities.</title>
        <authorList>
            <person name="Nagy L.G."/>
            <person name="Riley R."/>
            <person name="Tritt A."/>
            <person name="Adam C."/>
            <person name="Daum C."/>
            <person name="Floudas D."/>
            <person name="Sun H."/>
            <person name="Yadav J.S."/>
            <person name="Pangilinan J."/>
            <person name="Larsson K.H."/>
            <person name="Matsuura K."/>
            <person name="Barry K."/>
            <person name="Labutti K."/>
            <person name="Kuo R."/>
            <person name="Ohm R.A."/>
            <person name="Bhattacharya S.S."/>
            <person name="Shirouzu T."/>
            <person name="Yoshinaga Y."/>
            <person name="Martin F.M."/>
            <person name="Grigoriev I.V."/>
            <person name="Hibbett D.S."/>
        </authorList>
    </citation>
    <scope>NUCLEOTIDE SEQUENCE [LARGE SCALE GENOMIC DNA]</scope>
    <source>
        <strain evidence="1 2">L-15889</strain>
    </source>
</reference>
<organism evidence="1 2">
    <name type="scientific">Daedalea quercina L-15889</name>
    <dbReference type="NCBI Taxonomy" id="1314783"/>
    <lineage>
        <taxon>Eukaryota</taxon>
        <taxon>Fungi</taxon>
        <taxon>Dikarya</taxon>
        <taxon>Basidiomycota</taxon>
        <taxon>Agaricomycotina</taxon>
        <taxon>Agaricomycetes</taxon>
        <taxon>Polyporales</taxon>
        <taxon>Fomitopsis</taxon>
    </lineage>
</organism>
<accession>A0A165QTP5</accession>
<evidence type="ECO:0000313" key="1">
    <source>
        <dbReference type="EMBL" id="KZT69916.1"/>
    </source>
</evidence>
<protein>
    <submittedName>
        <fullName evidence="1">Uncharacterized protein</fullName>
    </submittedName>
</protein>
<dbReference type="Proteomes" id="UP000076727">
    <property type="component" value="Unassembled WGS sequence"/>
</dbReference>
<dbReference type="EMBL" id="KV429054">
    <property type="protein sequence ID" value="KZT69916.1"/>
    <property type="molecule type" value="Genomic_DNA"/>
</dbReference>
<evidence type="ECO:0000313" key="2">
    <source>
        <dbReference type="Proteomes" id="UP000076727"/>
    </source>
</evidence>
<sequence>MQGYWSMISWTVATALTLSGKMHTRRKKPQKNENLRWRPTCTCARLLRPQPACRCLRCLPLSRSKPSVAGPGMASSVYKSPAFSALSSGSSRPRHPSHSFAVESPLTLFHPSPCSSPRLSFPSPSLCLRWQ</sequence>
<keyword evidence="2" id="KW-1185">Reference proteome</keyword>
<gene>
    <name evidence="1" type="ORF">DAEQUDRAFT_231202</name>
</gene>
<dbReference type="AlphaFoldDB" id="A0A165QTP5"/>